<dbReference type="AlphaFoldDB" id="A0A810PWZ4"/>
<sequence length="70" mass="8094">MLHGCCPSCKRPGDRLKGKGCNSPCGRHCKRKDMIEAGNHWDESPSLRENREKTDHKRREYLMAQVSRIV</sequence>
<dbReference type="Proteomes" id="UP000681343">
    <property type="component" value="Plasmid pMM35_02"/>
</dbReference>
<reference evidence="1" key="1">
    <citation type="submission" date="2020-09" db="EMBL/GenBank/DDBJ databases">
        <title>New species isolated from human feces.</title>
        <authorList>
            <person name="Kitahara M."/>
            <person name="Shigeno Y."/>
            <person name="Shime M."/>
            <person name="Matsumoto Y."/>
            <person name="Nakamura S."/>
            <person name="Motooka D."/>
            <person name="Fukuoka S."/>
            <person name="Nishikawa H."/>
            <person name="Benno Y."/>
        </authorList>
    </citation>
    <scope>NUCLEOTIDE SEQUENCE</scope>
    <source>
        <strain evidence="1">MM35</strain>
        <plasmid evidence="1">pMM35_02</plasmid>
    </source>
</reference>
<organism evidence="1 2">
    <name type="scientific">Vescimonas fastidiosa</name>
    <dbReference type="NCBI Taxonomy" id="2714353"/>
    <lineage>
        <taxon>Bacteria</taxon>
        <taxon>Bacillati</taxon>
        <taxon>Bacillota</taxon>
        <taxon>Clostridia</taxon>
        <taxon>Eubacteriales</taxon>
        <taxon>Oscillospiraceae</taxon>
        <taxon>Vescimonas</taxon>
    </lineage>
</organism>
<gene>
    <name evidence="1" type="ORF">MM35RIKEN_23820</name>
</gene>
<keyword evidence="1" id="KW-0614">Plasmid</keyword>
<name>A0A810PWZ4_9FIRM</name>
<proteinExistence type="predicted"/>
<keyword evidence="2" id="KW-1185">Reference proteome</keyword>
<evidence type="ECO:0000313" key="1">
    <source>
        <dbReference type="EMBL" id="BCK80190.1"/>
    </source>
</evidence>
<protein>
    <submittedName>
        <fullName evidence="1">Uncharacterized protein</fullName>
    </submittedName>
</protein>
<geneLocation type="plasmid" evidence="1 2">
    <name>pMM35_02</name>
</geneLocation>
<dbReference type="EMBL" id="AP023417">
    <property type="protein sequence ID" value="BCK80190.1"/>
    <property type="molecule type" value="Genomic_DNA"/>
</dbReference>
<accession>A0A810PWZ4</accession>
<dbReference type="KEGG" id="vfa:MM35RIKEN_23820"/>
<evidence type="ECO:0000313" key="2">
    <source>
        <dbReference type="Proteomes" id="UP000681343"/>
    </source>
</evidence>